<keyword evidence="6" id="KW-1185">Reference proteome</keyword>
<proteinExistence type="predicted"/>
<dbReference type="InterPro" id="IPR002509">
    <property type="entry name" value="NODB_dom"/>
</dbReference>
<keyword evidence="2 5" id="KW-0378">Hydrolase</keyword>
<evidence type="ECO:0000256" key="2">
    <source>
        <dbReference type="ARBA" id="ARBA00022801"/>
    </source>
</evidence>
<dbReference type="EMBL" id="JAVHUY010000010">
    <property type="protein sequence ID" value="MDQ7905463.1"/>
    <property type="molecule type" value="Genomic_DNA"/>
</dbReference>
<dbReference type="PROSITE" id="PS51677">
    <property type="entry name" value="NODB"/>
    <property type="match status" value="1"/>
</dbReference>
<name>A0ABU0ZEI2_9ACTN</name>
<evidence type="ECO:0000259" key="4">
    <source>
        <dbReference type="PROSITE" id="PS51677"/>
    </source>
</evidence>
<sequence length="273" mass="28972">MTHRAAIVSALVVLALLVGGRWALGRGPVETLLVETGPGMPAAPSTSAPPGTPSPSPSTSPGGGTPSPKAPKPPAAGGSIETRRLTGSKKIALTFDDGPHPTWTPKVLDMLRKVGVKATFCLVGTEVHQYPALVQRIVREGHTLCNHTWHHELDLGTKPEAEIRANLDATNREIRRAVPGAKITFFRHPGGMWTAAAIKVARELGMTPLGWDVDPLDWKKPSAEAIRTRVINQARPGSIVLLHDGGGDRAATLAACPSLVGELKRKYGIVLLR</sequence>
<protein>
    <submittedName>
        <fullName evidence="5">Polysaccharide deacetylase family protein</fullName>
        <ecNumber evidence="5">3.-.-.-</ecNumber>
    </submittedName>
</protein>
<reference evidence="5 6" key="1">
    <citation type="submission" date="2023-08" db="EMBL/GenBank/DDBJ databases">
        <title>Phytohabitans sansha sp. nov., isolated from marine sediment.</title>
        <authorList>
            <person name="Zhao Y."/>
            <person name="Yi K."/>
        </authorList>
    </citation>
    <scope>NUCLEOTIDE SEQUENCE [LARGE SCALE GENOMIC DNA]</scope>
    <source>
        <strain evidence="5 6">ZYX-F-186</strain>
    </source>
</reference>
<dbReference type="InterPro" id="IPR050248">
    <property type="entry name" value="Polysacc_deacetylase_ArnD"/>
</dbReference>
<feature type="compositionally biased region" description="Low complexity" evidence="3">
    <location>
        <begin position="37"/>
        <end position="49"/>
    </location>
</feature>
<dbReference type="RefSeq" id="WP_308712733.1">
    <property type="nucleotide sequence ID" value="NZ_JAVHUY010000010.1"/>
</dbReference>
<feature type="region of interest" description="Disordered" evidence="3">
    <location>
        <begin position="35"/>
        <end position="80"/>
    </location>
</feature>
<dbReference type="CDD" id="cd10917">
    <property type="entry name" value="CE4_NodB_like_6s_7s"/>
    <property type="match status" value="1"/>
</dbReference>
<dbReference type="GO" id="GO:0016787">
    <property type="term" value="F:hydrolase activity"/>
    <property type="evidence" value="ECO:0007669"/>
    <property type="project" value="UniProtKB-KW"/>
</dbReference>
<keyword evidence="1" id="KW-0479">Metal-binding</keyword>
<accession>A0ABU0ZEI2</accession>
<comment type="caution">
    <text evidence="5">The sequence shown here is derived from an EMBL/GenBank/DDBJ whole genome shotgun (WGS) entry which is preliminary data.</text>
</comment>
<gene>
    <name evidence="5" type="ORF">RB614_13095</name>
</gene>
<dbReference type="PANTHER" id="PTHR10587:SF133">
    <property type="entry name" value="CHITIN DEACETYLASE 1-RELATED"/>
    <property type="match status" value="1"/>
</dbReference>
<feature type="domain" description="NodB homology" evidence="4">
    <location>
        <begin position="89"/>
        <end position="272"/>
    </location>
</feature>
<evidence type="ECO:0000256" key="1">
    <source>
        <dbReference type="ARBA" id="ARBA00022723"/>
    </source>
</evidence>
<dbReference type="SUPFAM" id="SSF88713">
    <property type="entry name" value="Glycoside hydrolase/deacetylase"/>
    <property type="match status" value="1"/>
</dbReference>
<evidence type="ECO:0000313" key="5">
    <source>
        <dbReference type="EMBL" id="MDQ7905463.1"/>
    </source>
</evidence>
<dbReference type="Gene3D" id="3.20.20.370">
    <property type="entry name" value="Glycoside hydrolase/deacetylase"/>
    <property type="match status" value="1"/>
</dbReference>
<dbReference type="Pfam" id="PF01522">
    <property type="entry name" value="Polysacc_deac_1"/>
    <property type="match status" value="1"/>
</dbReference>
<organism evidence="5 6">
    <name type="scientific">Phytohabitans maris</name>
    <dbReference type="NCBI Taxonomy" id="3071409"/>
    <lineage>
        <taxon>Bacteria</taxon>
        <taxon>Bacillati</taxon>
        <taxon>Actinomycetota</taxon>
        <taxon>Actinomycetes</taxon>
        <taxon>Micromonosporales</taxon>
        <taxon>Micromonosporaceae</taxon>
    </lineage>
</organism>
<evidence type="ECO:0000256" key="3">
    <source>
        <dbReference type="SAM" id="MobiDB-lite"/>
    </source>
</evidence>
<dbReference type="PANTHER" id="PTHR10587">
    <property type="entry name" value="GLYCOSYL TRANSFERASE-RELATED"/>
    <property type="match status" value="1"/>
</dbReference>
<dbReference type="Proteomes" id="UP001230908">
    <property type="component" value="Unassembled WGS sequence"/>
</dbReference>
<dbReference type="InterPro" id="IPR011330">
    <property type="entry name" value="Glyco_hydro/deAcase_b/a-brl"/>
</dbReference>
<evidence type="ECO:0000313" key="6">
    <source>
        <dbReference type="Proteomes" id="UP001230908"/>
    </source>
</evidence>
<dbReference type="EC" id="3.-.-.-" evidence="5"/>